<organism evidence="4 5">
    <name type="scientific">Legionella pneumophila subsp. pneumophila</name>
    <dbReference type="NCBI Taxonomy" id="91891"/>
    <lineage>
        <taxon>Bacteria</taxon>
        <taxon>Pseudomonadati</taxon>
        <taxon>Pseudomonadota</taxon>
        <taxon>Gammaproteobacteria</taxon>
        <taxon>Legionellales</taxon>
        <taxon>Legionellaceae</taxon>
        <taxon>Legionella</taxon>
    </lineage>
</organism>
<dbReference type="KEGG" id="lpo:LPO_2466"/>
<evidence type="ECO:0000256" key="1">
    <source>
        <dbReference type="SAM" id="Coils"/>
    </source>
</evidence>
<evidence type="ECO:0000256" key="2">
    <source>
        <dbReference type="SAM" id="MobiDB-lite"/>
    </source>
</evidence>
<sequence length="250" mass="28118">MKESIMKFKSMIIYCFVLPVFANAPVFDVANWIQNGKMIATQLSEYKTQVDQYKNQMDQYQNMLENTKSLTSFEWDNANSVINNLLESTDTIDYYKQEAGSLQGYLDRFQSQEYYQKTPCFNGNGQCSAEELRKIKQSRLAASVAEKRSNDAMLRGIDKQQQSLKNDSAKLRTLQSQAQSAAGQKQALQAASQLASNQSHQLLQIRGVLLAQQNAQAVKDAASANKEAIQTAGDEHFRSGAYHKSSGKKW</sequence>
<gene>
    <name evidence="4" type="primary">trbJ</name>
    <name evidence="4" type="ORF">LPO_2466</name>
</gene>
<dbReference type="EMBL" id="FQ958210">
    <property type="protein sequence ID" value="CCD06440.1"/>
    <property type="molecule type" value="Genomic_DNA"/>
</dbReference>
<evidence type="ECO:0000313" key="5">
    <source>
        <dbReference type="Proteomes" id="UP000010102"/>
    </source>
</evidence>
<proteinExistence type="predicted"/>
<feature type="coiled-coil region" evidence="1">
    <location>
        <begin position="43"/>
        <end position="70"/>
    </location>
</feature>
<dbReference type="InterPro" id="IPR014147">
    <property type="entry name" value="T4SS_TrbJ"/>
</dbReference>
<dbReference type="AlphaFoldDB" id="A0AAV2UYY3"/>
<keyword evidence="3" id="KW-0812">Transmembrane</keyword>
<feature type="coiled-coil region" evidence="1">
    <location>
        <begin position="157"/>
        <end position="191"/>
    </location>
</feature>
<dbReference type="Proteomes" id="UP000010102">
    <property type="component" value="Chromosome"/>
</dbReference>
<keyword evidence="3" id="KW-1133">Transmembrane helix</keyword>
<protein>
    <submittedName>
        <fullName evidence="4">Conjugal transfer protein trbJ</fullName>
    </submittedName>
</protein>
<keyword evidence="3" id="KW-0472">Membrane</keyword>
<keyword evidence="1" id="KW-0175">Coiled coil</keyword>
<dbReference type="SUPFAM" id="SSF101082">
    <property type="entry name" value="Typo IV secretion system protein TraC"/>
    <property type="match status" value="1"/>
</dbReference>
<accession>A0AAV2UYY3</accession>
<reference evidence="4 5" key="1">
    <citation type="submission" date="2011-07" db="EMBL/GenBank/DDBJ databases">
        <authorList>
            <person name="Genoscope - CEA"/>
        </authorList>
    </citation>
    <scope>NUCLEOTIDE SEQUENCE [LARGE SCALE GENOMIC DNA]</scope>
    <source>
        <strain evidence="5">lorraine</strain>
    </source>
</reference>
<dbReference type="NCBIfam" id="NF010452">
    <property type="entry name" value="PRK13879.1"/>
    <property type="match status" value="1"/>
</dbReference>
<evidence type="ECO:0000256" key="3">
    <source>
        <dbReference type="SAM" id="Phobius"/>
    </source>
</evidence>
<dbReference type="NCBIfam" id="TIGR02780">
    <property type="entry name" value="TrbJ_Ti"/>
    <property type="match status" value="1"/>
</dbReference>
<name>A0AAV2UYY3_LEGPN</name>
<feature type="region of interest" description="Disordered" evidence="2">
    <location>
        <begin position="220"/>
        <end position="250"/>
    </location>
</feature>
<feature type="transmembrane region" description="Helical" evidence="3">
    <location>
        <begin position="12"/>
        <end position="33"/>
    </location>
</feature>
<dbReference type="Gene3D" id="1.20.58.430">
    <property type="entry name" value="Type IV secretion system, VirB5-domain"/>
    <property type="match status" value="1"/>
</dbReference>
<evidence type="ECO:0000313" key="4">
    <source>
        <dbReference type="EMBL" id="CCD06440.1"/>
    </source>
</evidence>
<dbReference type="InterPro" id="IPR023220">
    <property type="entry name" value="T4SS_VirB5-domain"/>
</dbReference>